<dbReference type="EMBL" id="GBRH01214934">
    <property type="protein sequence ID" value="JAD82961.1"/>
    <property type="molecule type" value="Transcribed_RNA"/>
</dbReference>
<reference evidence="1" key="2">
    <citation type="journal article" date="2015" name="Data Brief">
        <title>Shoot transcriptome of the giant reed, Arundo donax.</title>
        <authorList>
            <person name="Barrero R.A."/>
            <person name="Guerrero F.D."/>
            <person name="Moolhuijzen P."/>
            <person name="Goolsby J.A."/>
            <person name="Tidwell J."/>
            <person name="Bellgard S.E."/>
            <person name="Bellgard M.I."/>
        </authorList>
    </citation>
    <scope>NUCLEOTIDE SEQUENCE</scope>
    <source>
        <tissue evidence="1">Shoot tissue taken approximately 20 cm above the soil surface</tissue>
    </source>
</reference>
<reference evidence="1" key="1">
    <citation type="submission" date="2014-09" db="EMBL/GenBank/DDBJ databases">
        <authorList>
            <person name="Magalhaes I.L.F."/>
            <person name="Oliveira U."/>
            <person name="Santos F.R."/>
            <person name="Vidigal T.H.D.A."/>
            <person name="Brescovit A.D."/>
            <person name="Santos A.J."/>
        </authorList>
    </citation>
    <scope>NUCLEOTIDE SEQUENCE</scope>
    <source>
        <tissue evidence="1">Shoot tissue taken approximately 20 cm above the soil surface</tissue>
    </source>
</reference>
<sequence length="48" mass="5714">MLSSSSQPSDLVYRFETVICYLVGTMDYDLYYFRYLVVPEGYNDSNWI</sequence>
<protein>
    <submittedName>
        <fullName evidence="1">Uncharacterized protein</fullName>
    </submittedName>
</protein>
<proteinExistence type="predicted"/>
<dbReference type="AlphaFoldDB" id="A0A0A9D574"/>
<name>A0A0A9D574_ARUDO</name>
<accession>A0A0A9D574</accession>
<evidence type="ECO:0000313" key="1">
    <source>
        <dbReference type="EMBL" id="JAD82961.1"/>
    </source>
</evidence>
<organism evidence="1">
    <name type="scientific">Arundo donax</name>
    <name type="common">Giant reed</name>
    <name type="synonym">Donax arundinaceus</name>
    <dbReference type="NCBI Taxonomy" id="35708"/>
    <lineage>
        <taxon>Eukaryota</taxon>
        <taxon>Viridiplantae</taxon>
        <taxon>Streptophyta</taxon>
        <taxon>Embryophyta</taxon>
        <taxon>Tracheophyta</taxon>
        <taxon>Spermatophyta</taxon>
        <taxon>Magnoliopsida</taxon>
        <taxon>Liliopsida</taxon>
        <taxon>Poales</taxon>
        <taxon>Poaceae</taxon>
        <taxon>PACMAD clade</taxon>
        <taxon>Arundinoideae</taxon>
        <taxon>Arundineae</taxon>
        <taxon>Arundo</taxon>
    </lineage>
</organism>